<name>A0ACB9TDN8_HOLOL</name>
<comment type="caution">
    <text evidence="1">The sequence shown here is derived from an EMBL/GenBank/DDBJ whole genome shotgun (WGS) entry which is preliminary data.</text>
</comment>
<keyword evidence="2" id="KW-1185">Reference proteome</keyword>
<protein>
    <submittedName>
        <fullName evidence="1">40s ribosomal protein s3a</fullName>
    </submittedName>
</protein>
<proteinExistence type="predicted"/>
<organism evidence="1 2">
    <name type="scientific">Holotrichia oblita</name>
    <name type="common">Chafer beetle</name>
    <dbReference type="NCBI Taxonomy" id="644536"/>
    <lineage>
        <taxon>Eukaryota</taxon>
        <taxon>Metazoa</taxon>
        <taxon>Ecdysozoa</taxon>
        <taxon>Arthropoda</taxon>
        <taxon>Hexapoda</taxon>
        <taxon>Insecta</taxon>
        <taxon>Pterygota</taxon>
        <taxon>Neoptera</taxon>
        <taxon>Endopterygota</taxon>
        <taxon>Coleoptera</taxon>
        <taxon>Polyphaga</taxon>
        <taxon>Scarabaeiformia</taxon>
        <taxon>Scarabaeidae</taxon>
        <taxon>Melolonthinae</taxon>
        <taxon>Holotrichia</taxon>
    </lineage>
</organism>
<evidence type="ECO:0000313" key="1">
    <source>
        <dbReference type="EMBL" id="KAI4464824.1"/>
    </source>
</evidence>
<reference evidence="1" key="1">
    <citation type="submission" date="2022-04" db="EMBL/GenBank/DDBJ databases">
        <title>Chromosome-scale genome assembly of Holotrichia oblita Faldermann.</title>
        <authorList>
            <person name="Rongchong L."/>
        </authorList>
    </citation>
    <scope>NUCLEOTIDE SEQUENCE</scope>
    <source>
        <strain evidence="1">81SQS9</strain>
    </source>
</reference>
<keyword evidence="1" id="KW-0689">Ribosomal protein</keyword>
<gene>
    <name evidence="1" type="ORF">MML48_3g00002228</name>
</gene>
<accession>A0ACB9TDN8</accession>
<dbReference type="EMBL" id="CM043017">
    <property type="protein sequence ID" value="KAI4464824.1"/>
    <property type="molecule type" value="Genomic_DNA"/>
</dbReference>
<sequence>MNPKYEYGLVTENVILIEQNKRESVNHQKTIFLGQIVKIDGILKESYAVRLLKDGESWDTITYICPSTVLISIDEKLWPFLASVASPQERVKFARNRNRCQKLLQITEEMVVGVALQSDVYLGKVKFIGNVKGVGKCFGIQLHEKQQNNQCDGFYAGVQYFKCLRGYGIFTTIDKLTIVNDYSCDPPMKKGPQSELDASVERNLSNFTENYKIKDDASKTNISNKTSTTFRTSHSMQNIYEVKNQFSINTNNDFDQNSMLQPEKTNLINDTSKIVVHQKLKSDVDLKDVIGNIWTDAIKPVSYTHVKKGGDLPDNPGVLETQSNLSDKLNNIITARNGNGISKSPRNKSSNPLSHLVNGSKTVPRKTKYTCERTSLNKERGVFVSTKSIDISPKLSEHEEKRHNIPSTSHSTNNIPIYYDPEPGTTNDLTIGSLVEVNNDVSEEPMYGVIRWMGVEGKSKFVMVGVELEEEQSHLPLTLTDGEYNGNRFFTCGSNRALFVPLGQCQRDSRFTDGVPTPLHSITETKTFGMDCPIVQGCVAPLIMSTEEDVEAVCGKFRGIQGHHNSCYLDATLFAMFTYTSVFDSLLYRPKSDNDIPLYEEVQRVLREEIVNPLRKSLFVRADRVMNLRKLLDQLSSVSGLTSEEKDPEEFLNSLLAQILKAEPFLKLNSGQEAYHYQLFVEKDDALKLPTVQQLFEQSILTSDIKLKEVPSCLIIQMPRFGKSYKMYPRILPSQLLDVTDVIENSPRQCTVCGRIATWECRECIGECGVGLESTAFCEPCLETVHSHNRRSGHSPRLLTVCQDYKIMAEHCSPPRLFMELFAVVCIETSHYVAFVKCGVGHEAPWCFFDSMADRKGEKNGYNIPEMVACPHVSKWLSDEQICRQLHESSPHDRHLPEHARRLLCDAYICMYQSPDVMMYR</sequence>
<dbReference type="Proteomes" id="UP001056778">
    <property type="component" value="Chromosome 3"/>
</dbReference>
<evidence type="ECO:0000313" key="2">
    <source>
        <dbReference type="Proteomes" id="UP001056778"/>
    </source>
</evidence>
<keyword evidence="1" id="KW-0687">Ribonucleoprotein</keyword>